<organism evidence="1 2">
    <name type="scientific">Candidatus Sungiibacteriota bacterium</name>
    <dbReference type="NCBI Taxonomy" id="2750080"/>
    <lineage>
        <taxon>Bacteria</taxon>
        <taxon>Candidatus Sungiibacteriota</taxon>
    </lineage>
</organism>
<dbReference type="GO" id="GO:0032259">
    <property type="term" value="P:methylation"/>
    <property type="evidence" value="ECO:0007669"/>
    <property type="project" value="UniProtKB-KW"/>
</dbReference>
<dbReference type="GO" id="GO:0008168">
    <property type="term" value="F:methyltransferase activity"/>
    <property type="evidence" value="ECO:0007669"/>
    <property type="project" value="UniProtKB-KW"/>
</dbReference>
<dbReference type="InterPro" id="IPR029063">
    <property type="entry name" value="SAM-dependent_MTases_sf"/>
</dbReference>
<evidence type="ECO:0000313" key="1">
    <source>
        <dbReference type="EMBL" id="MBI4132331.1"/>
    </source>
</evidence>
<dbReference type="SUPFAM" id="SSF53335">
    <property type="entry name" value="S-adenosyl-L-methionine-dependent methyltransferases"/>
    <property type="match status" value="1"/>
</dbReference>
<evidence type="ECO:0000313" key="2">
    <source>
        <dbReference type="Proteomes" id="UP000704960"/>
    </source>
</evidence>
<protein>
    <submittedName>
        <fullName evidence="1">SAM-dependent methyltransferase</fullName>
    </submittedName>
</protein>
<accession>A0A932YVU9</accession>
<sequence length="457" mass="51793">MPHQRVAGSFRDPSGFVFWREGTLYRQVNVVYRAHYEELMRSGLFKELARAGMLVNHEEAAVAPESAVSAYKIIKPELAEFVSYPYEWSFSQLQDAALLTLAIQKRALAFGMSLKDASAFNVQFKGGRPILIDTLSFEPYREGRPWAAYRQFCQHFLAPLALMAFKDVRLNQVFRIFLDGIPLDLASALLPFRARFHASLFLHVFLHSRSQKYFSGRPIRSEKSAVSRAALLGMVESLESAVKRCSWRPHGTEWADYYDMTNYSPGALEQKKRIVDEFVSKIGPGTIWDLGANTGLFSRIAARPGVFVVAIDYDPAAVEKNYLETVSKNETRILPLVMDLLNPSPAVGWGHEERMSLQERGPADMLLALALVHHLAIANNLPFLHIAEFFRRLSPALIIEFVPKEDSQVQKLLAGREDIFADYTAGAFEAAFRKHFVIRERRNLESSGRVLYLMTQP</sequence>
<proteinExistence type="predicted"/>
<comment type="caution">
    <text evidence="1">The sequence shown here is derived from an EMBL/GenBank/DDBJ whole genome shotgun (WGS) entry which is preliminary data.</text>
</comment>
<dbReference type="EMBL" id="JACQMJ010000008">
    <property type="protein sequence ID" value="MBI4132331.1"/>
    <property type="molecule type" value="Genomic_DNA"/>
</dbReference>
<dbReference type="Gene3D" id="3.40.50.150">
    <property type="entry name" value="Vaccinia Virus protein VP39"/>
    <property type="match status" value="1"/>
</dbReference>
<gene>
    <name evidence="1" type="ORF">HY474_01730</name>
</gene>
<reference evidence="1" key="1">
    <citation type="submission" date="2020-07" db="EMBL/GenBank/DDBJ databases">
        <title>Huge and variable diversity of episymbiotic CPR bacteria and DPANN archaea in groundwater ecosystems.</title>
        <authorList>
            <person name="He C.Y."/>
            <person name="Keren R."/>
            <person name="Whittaker M."/>
            <person name="Farag I.F."/>
            <person name="Doudna J."/>
            <person name="Cate J.H.D."/>
            <person name="Banfield J.F."/>
        </authorList>
    </citation>
    <scope>NUCLEOTIDE SEQUENCE</scope>
    <source>
        <strain evidence="1">NC_groundwater_1226_Ag_S-0.1um_59_124</strain>
    </source>
</reference>
<keyword evidence="1" id="KW-0489">Methyltransferase</keyword>
<dbReference type="Proteomes" id="UP000704960">
    <property type="component" value="Unassembled WGS sequence"/>
</dbReference>
<dbReference type="AlphaFoldDB" id="A0A932YVU9"/>
<name>A0A932YVU9_9BACT</name>
<keyword evidence="1" id="KW-0808">Transferase</keyword>
<dbReference type="CDD" id="cd02440">
    <property type="entry name" value="AdoMet_MTases"/>
    <property type="match status" value="1"/>
</dbReference>